<dbReference type="STRING" id="324602.Caur_1007"/>
<dbReference type="InterPro" id="IPR053959">
    <property type="entry name" value="YvlB/LiaX_N"/>
</dbReference>
<dbReference type="RefSeq" id="WP_012256895.1">
    <property type="nucleotide sequence ID" value="NC_010175.1"/>
</dbReference>
<evidence type="ECO:0000259" key="3">
    <source>
        <dbReference type="Pfam" id="PF22746"/>
    </source>
</evidence>
<dbReference type="AlphaFoldDB" id="A9WHX1"/>
<protein>
    <submittedName>
        <fullName evidence="4">Uncharacterized protein</fullName>
    </submittedName>
</protein>
<feature type="domain" description="YvlB/LiaX N-terminal" evidence="3">
    <location>
        <begin position="548"/>
        <end position="576"/>
    </location>
</feature>
<dbReference type="PANTHER" id="PTHR48125">
    <property type="entry name" value="LP07818P1"/>
    <property type="match status" value="1"/>
</dbReference>
<dbReference type="PATRIC" id="fig|324602.8.peg.1147"/>
<sequence length="577" mass="60631">MKQRLSVDLPVTLIIQSVHGDLTIRGWTEPLIEWQSDDRQVTVTAQADGLVVSPCTDDLQLAVPETADVRIVVIHGDARAQNLYRLTAERVEGDLSLRQITDQATIGSLEGDLTATTVAELSVTADVHGDVSLTEVPVVHLAGVAGDVNGRGVLSLTVNRVDGDLEVAGLSEQLRVGNVNGDVELTLTGTADVQLDRVNGDLTLTGQARRVQCLAVSGDVDASEAQIDQFTVETVAGDVEAGTITNGRMVTIGGDLELNNVTGDLTVSHVGGDCVVKQAAGNVMITAIGGDLRLHAAATAGSTIRAQVGGDAVIVLPETPDLTINAVVGGEVSGIETRPSIPGQMLELRYGQGNASIHLHVGGDLAIKGAGQVDSFSSIGAQLGQELSELGRELGRELSELGRELAAELRSALAGDDPRAGERARAAAERFAEQARRWKAESGPERVRVKINQREWRLDPERIERIKEQARQAAAAGLNGALEAVERALSRIQSPPPPPPAAPNPPPPPHPPAAPPPPPHPPATGPTVQLRPVPSQPPMSEAEREQQRASILQMVADGRISPAEGDLLLAALDEDRG</sequence>
<feature type="domain" description="DUF4097" evidence="2">
    <location>
        <begin position="192"/>
        <end position="304"/>
    </location>
</feature>
<feature type="compositionally biased region" description="Pro residues" evidence="1">
    <location>
        <begin position="494"/>
        <end position="524"/>
    </location>
</feature>
<evidence type="ECO:0000256" key="1">
    <source>
        <dbReference type="SAM" id="MobiDB-lite"/>
    </source>
</evidence>
<reference evidence="5" key="1">
    <citation type="journal article" date="2011" name="BMC Genomics">
        <title>Complete genome sequence of the filamentous anoxygenic phototrophic bacterium Chloroflexus aurantiacus.</title>
        <authorList>
            <person name="Tang K.H."/>
            <person name="Barry K."/>
            <person name="Chertkov O."/>
            <person name="Dalin E."/>
            <person name="Han C.S."/>
            <person name="Hauser L.J."/>
            <person name="Honchak B.M."/>
            <person name="Karbach L.E."/>
            <person name="Land M.L."/>
            <person name="Lapidus A."/>
            <person name="Larimer F.W."/>
            <person name="Mikhailova N."/>
            <person name="Pitluck S."/>
            <person name="Pierson B.K."/>
            <person name="Blankenship R.E."/>
        </authorList>
    </citation>
    <scope>NUCLEOTIDE SEQUENCE [LARGE SCALE GENOMIC DNA]</scope>
    <source>
        <strain evidence="5">ATCC 29366 / DSM 635 / J-10-fl</strain>
    </source>
</reference>
<name>A9WHX1_CHLAA</name>
<organism evidence="4 5">
    <name type="scientific">Chloroflexus aurantiacus (strain ATCC 29366 / DSM 635 / J-10-fl)</name>
    <dbReference type="NCBI Taxonomy" id="324602"/>
    <lineage>
        <taxon>Bacteria</taxon>
        <taxon>Bacillati</taxon>
        <taxon>Chloroflexota</taxon>
        <taxon>Chloroflexia</taxon>
        <taxon>Chloroflexales</taxon>
        <taxon>Chloroflexineae</taxon>
        <taxon>Chloroflexaceae</taxon>
        <taxon>Chloroflexus</taxon>
    </lineage>
</organism>
<dbReference type="KEGG" id="cau:Caur_1007"/>
<dbReference type="Pfam" id="PF22746">
    <property type="entry name" value="SHOCT-like_DUF2089-C"/>
    <property type="match status" value="1"/>
</dbReference>
<dbReference type="Proteomes" id="UP000002008">
    <property type="component" value="Chromosome"/>
</dbReference>
<dbReference type="EMBL" id="CP000909">
    <property type="protein sequence ID" value="ABY34239.1"/>
    <property type="molecule type" value="Genomic_DNA"/>
</dbReference>
<dbReference type="EnsemblBacteria" id="ABY34239">
    <property type="protein sequence ID" value="ABY34239"/>
    <property type="gene ID" value="Caur_1007"/>
</dbReference>
<proteinExistence type="predicted"/>
<dbReference type="Pfam" id="PF13349">
    <property type="entry name" value="DUF4097"/>
    <property type="match status" value="1"/>
</dbReference>
<dbReference type="InterPro" id="IPR025164">
    <property type="entry name" value="Toastrack_DUF4097"/>
</dbReference>
<keyword evidence="5" id="KW-1185">Reference proteome</keyword>
<dbReference type="InParanoid" id="A9WHX1"/>
<dbReference type="HOGENOM" id="CLU_454701_0_0_0"/>
<dbReference type="eggNOG" id="COG3595">
    <property type="taxonomic scope" value="Bacteria"/>
</dbReference>
<accession>A9WHX1</accession>
<evidence type="ECO:0000313" key="5">
    <source>
        <dbReference type="Proteomes" id="UP000002008"/>
    </source>
</evidence>
<feature type="region of interest" description="Disordered" evidence="1">
    <location>
        <begin position="491"/>
        <end position="548"/>
    </location>
</feature>
<gene>
    <name evidence="4" type="ordered locus">Caur_1007</name>
</gene>
<evidence type="ECO:0000259" key="2">
    <source>
        <dbReference type="Pfam" id="PF13349"/>
    </source>
</evidence>
<evidence type="ECO:0000313" key="4">
    <source>
        <dbReference type="EMBL" id="ABY34239.1"/>
    </source>
</evidence>